<proteinExistence type="predicted"/>
<organism evidence="2 3">
    <name type="scientific">Sordaria brevicollis</name>
    <dbReference type="NCBI Taxonomy" id="83679"/>
    <lineage>
        <taxon>Eukaryota</taxon>
        <taxon>Fungi</taxon>
        <taxon>Dikarya</taxon>
        <taxon>Ascomycota</taxon>
        <taxon>Pezizomycotina</taxon>
        <taxon>Sordariomycetes</taxon>
        <taxon>Sordariomycetidae</taxon>
        <taxon>Sordariales</taxon>
        <taxon>Sordariaceae</taxon>
        <taxon>Sordaria</taxon>
    </lineage>
</organism>
<keyword evidence="3" id="KW-1185">Reference proteome</keyword>
<dbReference type="Proteomes" id="UP001281003">
    <property type="component" value="Unassembled WGS sequence"/>
</dbReference>
<evidence type="ECO:0000313" key="3">
    <source>
        <dbReference type="Proteomes" id="UP001281003"/>
    </source>
</evidence>
<comment type="caution">
    <text evidence="2">The sequence shown here is derived from an EMBL/GenBank/DDBJ whole genome shotgun (WGS) entry which is preliminary data.</text>
</comment>
<reference evidence="2" key="1">
    <citation type="journal article" date="2023" name="Mol. Phylogenet. Evol.">
        <title>Genome-scale phylogeny and comparative genomics of the fungal order Sordariales.</title>
        <authorList>
            <person name="Hensen N."/>
            <person name="Bonometti L."/>
            <person name="Westerberg I."/>
            <person name="Brannstrom I.O."/>
            <person name="Guillou S."/>
            <person name="Cros-Aarteil S."/>
            <person name="Calhoun S."/>
            <person name="Haridas S."/>
            <person name="Kuo A."/>
            <person name="Mondo S."/>
            <person name="Pangilinan J."/>
            <person name="Riley R."/>
            <person name="LaButti K."/>
            <person name="Andreopoulos B."/>
            <person name="Lipzen A."/>
            <person name="Chen C."/>
            <person name="Yan M."/>
            <person name="Daum C."/>
            <person name="Ng V."/>
            <person name="Clum A."/>
            <person name="Steindorff A."/>
            <person name="Ohm R.A."/>
            <person name="Martin F."/>
            <person name="Silar P."/>
            <person name="Natvig D.O."/>
            <person name="Lalanne C."/>
            <person name="Gautier V."/>
            <person name="Ament-Velasquez S.L."/>
            <person name="Kruys A."/>
            <person name="Hutchinson M.I."/>
            <person name="Powell A.J."/>
            <person name="Barry K."/>
            <person name="Miller A.N."/>
            <person name="Grigoriev I.V."/>
            <person name="Debuchy R."/>
            <person name="Gladieux P."/>
            <person name="Hiltunen Thoren M."/>
            <person name="Johannesson H."/>
        </authorList>
    </citation>
    <scope>NUCLEOTIDE SEQUENCE</scope>
    <source>
        <strain evidence="2">FGSC 1904</strain>
    </source>
</reference>
<feature type="chain" id="PRO_5042065353" evidence="1">
    <location>
        <begin position="25"/>
        <end position="315"/>
    </location>
</feature>
<dbReference type="EMBL" id="JAUTDP010000003">
    <property type="protein sequence ID" value="KAK3400443.1"/>
    <property type="molecule type" value="Genomic_DNA"/>
</dbReference>
<keyword evidence="1" id="KW-0732">Signal</keyword>
<accession>A0AAE0PIA2</accession>
<evidence type="ECO:0000256" key="1">
    <source>
        <dbReference type="SAM" id="SignalP"/>
    </source>
</evidence>
<dbReference type="AlphaFoldDB" id="A0AAE0PIA2"/>
<name>A0AAE0PIA2_SORBR</name>
<feature type="signal peptide" evidence="1">
    <location>
        <begin position="1"/>
        <end position="24"/>
    </location>
</feature>
<gene>
    <name evidence="2" type="ORF">B0T20DRAFT_467313</name>
</gene>
<sequence length="315" mass="34058">MLTTQALPVILAVFGTNVIPGVSALPGTGFLRRSAADDSTDTTKLVDNGPYVVSVPDGLRILELFHTEVPKNRNDTKDGSYLGTVNQLPQPKIHADNSFNRYADDPAHFTPSHAAAPIGACAPSVGEHRCSNRYDYPASAEVCKVLLEDILGGLYRGAVIPEDKIGKDHQKVNAISVPEPTSAERTPTNVPISTKTISIPLNIPTAAVPFSFYSGQPPRQVPFFPYGPRSVCLSVPSTQKQCCITWADNLRHLDGNATSVVEGLPHYFFETGKKVLDNCALGEYVYGKVQDTRIGQDCTTQCISGDLRSGCWREA</sequence>
<protein>
    <submittedName>
        <fullName evidence="2">Uncharacterized protein</fullName>
    </submittedName>
</protein>
<reference evidence="2" key="2">
    <citation type="submission" date="2023-07" db="EMBL/GenBank/DDBJ databases">
        <authorList>
            <consortium name="Lawrence Berkeley National Laboratory"/>
            <person name="Haridas S."/>
            <person name="Hensen N."/>
            <person name="Bonometti L."/>
            <person name="Westerberg I."/>
            <person name="Brannstrom I.O."/>
            <person name="Guillou S."/>
            <person name="Cros-Aarteil S."/>
            <person name="Calhoun S."/>
            <person name="Kuo A."/>
            <person name="Mondo S."/>
            <person name="Pangilinan J."/>
            <person name="Riley R."/>
            <person name="LaButti K."/>
            <person name="Andreopoulos B."/>
            <person name="Lipzen A."/>
            <person name="Chen C."/>
            <person name="Yanf M."/>
            <person name="Daum C."/>
            <person name="Ng V."/>
            <person name="Clum A."/>
            <person name="Steindorff A."/>
            <person name="Ohm R."/>
            <person name="Martin F."/>
            <person name="Silar P."/>
            <person name="Natvig D."/>
            <person name="Lalanne C."/>
            <person name="Gautier V."/>
            <person name="Ament-velasquez S.L."/>
            <person name="Kruys A."/>
            <person name="Hutchinson M.I."/>
            <person name="Powell A.J."/>
            <person name="Barry K."/>
            <person name="Miller A.N."/>
            <person name="Grigoriev I.V."/>
            <person name="Debuchy R."/>
            <person name="Gladieux P."/>
            <person name="Thoren M.H."/>
            <person name="Johannesson H."/>
        </authorList>
    </citation>
    <scope>NUCLEOTIDE SEQUENCE</scope>
    <source>
        <strain evidence="2">FGSC 1904</strain>
    </source>
</reference>
<evidence type="ECO:0000313" key="2">
    <source>
        <dbReference type="EMBL" id="KAK3400443.1"/>
    </source>
</evidence>